<evidence type="ECO:0000313" key="2">
    <source>
        <dbReference type="EMBL" id="APC38894.1"/>
    </source>
</evidence>
<feature type="domain" description="HNH nuclease" evidence="1">
    <location>
        <begin position="19"/>
        <end position="71"/>
    </location>
</feature>
<dbReference type="Pfam" id="PF13391">
    <property type="entry name" value="HNH_2"/>
    <property type="match status" value="1"/>
</dbReference>
<name>A0A1J0GDC3_9CLOT</name>
<reference evidence="3" key="1">
    <citation type="journal article" date="2016" name="Front. Microbiol.">
        <title>Complete Genome Sequence of Clostridium estertheticum DSM 8809, a Microbe Identified in Spoiled Vacuum Packed Beef.</title>
        <authorList>
            <person name="Yu Z."/>
            <person name="Gunn L."/>
            <person name="Brennan E."/>
            <person name="Reid R."/>
            <person name="Wall P.G."/>
            <person name="Gaora O.P."/>
            <person name="Hurley D."/>
            <person name="Bolton D."/>
            <person name="Fanning S."/>
        </authorList>
    </citation>
    <scope>NUCLEOTIDE SEQUENCE [LARGE SCALE GENOMIC DNA]</scope>
    <source>
        <strain evidence="3">DSM 8809</strain>
    </source>
</reference>
<organism evidence="2 3">
    <name type="scientific">Clostridium estertheticum subsp. estertheticum</name>
    <dbReference type="NCBI Taxonomy" id="1552"/>
    <lineage>
        <taxon>Bacteria</taxon>
        <taxon>Bacillati</taxon>
        <taxon>Bacillota</taxon>
        <taxon>Clostridia</taxon>
        <taxon>Eubacteriales</taxon>
        <taxon>Clostridiaceae</taxon>
        <taxon>Clostridium</taxon>
    </lineage>
</organism>
<sequence>MNQNQYKFRNGLLKRYGKCLICGIDNKELLRASHSKPWNVSGSKEKIDVDNGLLLCANHDLLYDRCLISFNSNGKIIISKSLNEKNKNILDIHEETTINVSQKCMDYIAWQRGKFLNREKEF</sequence>
<evidence type="ECO:0000313" key="3">
    <source>
        <dbReference type="Proteomes" id="UP000182569"/>
    </source>
</evidence>
<dbReference type="OrthoDB" id="5678128at2"/>
<dbReference type="InterPro" id="IPR003615">
    <property type="entry name" value="HNH_nuc"/>
</dbReference>
<keyword evidence="3" id="KW-1185">Reference proteome</keyword>
<accession>A0A1J0GDC3</accession>
<protein>
    <recommendedName>
        <fullName evidence="1">HNH nuclease domain-containing protein</fullName>
    </recommendedName>
</protein>
<dbReference type="KEGG" id="ceu:A7L45_01830"/>
<gene>
    <name evidence="2" type="ORF">A7L45_01830</name>
</gene>
<dbReference type="RefSeq" id="WP_071611191.1">
    <property type="nucleotide sequence ID" value="NZ_CP015756.1"/>
</dbReference>
<dbReference type="EMBL" id="CP015756">
    <property type="protein sequence ID" value="APC38894.1"/>
    <property type="molecule type" value="Genomic_DNA"/>
</dbReference>
<dbReference type="Proteomes" id="UP000182569">
    <property type="component" value="Chromosome"/>
</dbReference>
<dbReference type="AlphaFoldDB" id="A0A1J0GDC3"/>
<proteinExistence type="predicted"/>
<evidence type="ECO:0000259" key="1">
    <source>
        <dbReference type="Pfam" id="PF13391"/>
    </source>
</evidence>